<dbReference type="PANTHER" id="PTHR11739:SF4">
    <property type="entry name" value="CITRATE SYNTHASE, PEROXISOMAL"/>
    <property type="match status" value="1"/>
</dbReference>
<evidence type="ECO:0000256" key="2">
    <source>
        <dbReference type="ARBA" id="ARBA00010566"/>
    </source>
</evidence>
<comment type="pathway">
    <text evidence="1">Carbohydrate metabolism; tricarboxylic acid cycle.</text>
</comment>
<evidence type="ECO:0000313" key="5">
    <source>
        <dbReference type="EMBL" id="SDC14575.1"/>
    </source>
</evidence>
<keyword evidence="4" id="KW-0808">Transferase</keyword>
<protein>
    <recommendedName>
        <fullName evidence="3">citrate synthase (unknown stereospecificity)</fullName>
        <ecNumber evidence="3">2.3.3.16</ecNumber>
    </recommendedName>
</protein>
<dbReference type="PRINTS" id="PR00143">
    <property type="entry name" value="CITRTSNTHASE"/>
</dbReference>
<dbReference type="PANTHER" id="PTHR11739">
    <property type="entry name" value="CITRATE SYNTHASE"/>
    <property type="match status" value="1"/>
</dbReference>
<dbReference type="GO" id="GO:0006099">
    <property type="term" value="P:tricarboxylic acid cycle"/>
    <property type="evidence" value="ECO:0007669"/>
    <property type="project" value="UniProtKB-UniPathway"/>
</dbReference>
<name>A0A1G6J8A1_9BACI</name>
<dbReference type="EC" id="2.3.3.16" evidence="3"/>
<reference evidence="6" key="1">
    <citation type="submission" date="2016-10" db="EMBL/GenBank/DDBJ databases">
        <authorList>
            <person name="Varghese N."/>
            <person name="Submissions S."/>
        </authorList>
    </citation>
    <scope>NUCLEOTIDE SEQUENCE [LARGE SCALE GENOMIC DNA]</scope>
    <source>
        <strain evidence="6">DSM 21620</strain>
    </source>
</reference>
<evidence type="ECO:0000256" key="3">
    <source>
        <dbReference type="ARBA" id="ARBA00012972"/>
    </source>
</evidence>
<dbReference type="InterPro" id="IPR036969">
    <property type="entry name" value="Citrate_synthase_sf"/>
</dbReference>
<gene>
    <name evidence="5" type="ORF">SAMN05421663_101498</name>
</gene>
<dbReference type="GO" id="GO:0036440">
    <property type="term" value="F:citrate synthase activity"/>
    <property type="evidence" value="ECO:0007669"/>
    <property type="project" value="UniProtKB-EC"/>
</dbReference>
<evidence type="ECO:0000313" key="6">
    <source>
        <dbReference type="Proteomes" id="UP000198666"/>
    </source>
</evidence>
<dbReference type="InterPro" id="IPR016142">
    <property type="entry name" value="Citrate_synth-like_lrg_a-sub"/>
</dbReference>
<comment type="similarity">
    <text evidence="2">Belongs to the citrate synthase family.</text>
</comment>
<dbReference type="NCBIfam" id="NF004864">
    <property type="entry name" value="PRK06224.1-1"/>
    <property type="match status" value="1"/>
</dbReference>
<dbReference type="Proteomes" id="UP000198666">
    <property type="component" value="Unassembled WGS sequence"/>
</dbReference>
<keyword evidence="6" id="KW-1185">Reference proteome</keyword>
<sequence length="275" mass="29795">MSRRSALEHYKNGGAWWETEISDIKKNQIILRGKEVEDLIGNVTYSQMLYFLLTGKELTDQQAKLFESVLVAGADHGPRAPSIAAARMAATCGVSFNSAIATGINMLGDIHGGAVEGAMNLLYTTKAELSSNTNAVAENVQQFLSAGKKLPGFGHQLHDKDPRVSRLYDLSQKVIDSGEISGEYLAILEDYRQSMSAVKKREFTVNVDGISAAIQCEIGIPAEAAKGIFSLSRGMGIVAHAYEELMQGTLIKGPCPNDEKLVRYTGVIPNDAQKE</sequence>
<dbReference type="GO" id="GO:0005975">
    <property type="term" value="P:carbohydrate metabolic process"/>
    <property type="evidence" value="ECO:0007669"/>
    <property type="project" value="TreeGrafter"/>
</dbReference>
<dbReference type="RefSeq" id="WP_093725621.1">
    <property type="nucleotide sequence ID" value="NZ_FMZB01000001.1"/>
</dbReference>
<dbReference type="Pfam" id="PF00285">
    <property type="entry name" value="Citrate_synt"/>
    <property type="match status" value="1"/>
</dbReference>
<dbReference type="GO" id="GO:0005829">
    <property type="term" value="C:cytosol"/>
    <property type="evidence" value="ECO:0007669"/>
    <property type="project" value="TreeGrafter"/>
</dbReference>
<dbReference type="CDD" id="cd06100">
    <property type="entry name" value="CCL_ACL-C"/>
    <property type="match status" value="1"/>
</dbReference>
<dbReference type="SUPFAM" id="SSF48256">
    <property type="entry name" value="Citrate synthase"/>
    <property type="match status" value="1"/>
</dbReference>
<dbReference type="EMBL" id="FMZB01000001">
    <property type="protein sequence ID" value="SDC14575.1"/>
    <property type="molecule type" value="Genomic_DNA"/>
</dbReference>
<dbReference type="UniPathway" id="UPA00223"/>
<proteinExistence type="inferred from homology"/>
<accession>A0A1G6J8A1</accession>
<dbReference type="Gene3D" id="1.10.230.10">
    <property type="entry name" value="Cytochrome P450-Terp, domain 2"/>
    <property type="match status" value="1"/>
</dbReference>
<dbReference type="InterPro" id="IPR016143">
    <property type="entry name" value="Citrate_synth-like_sm_a-sub"/>
</dbReference>
<evidence type="ECO:0000256" key="1">
    <source>
        <dbReference type="ARBA" id="ARBA00005163"/>
    </source>
</evidence>
<dbReference type="Gene3D" id="1.10.580.10">
    <property type="entry name" value="Citrate Synthase, domain 1"/>
    <property type="match status" value="1"/>
</dbReference>
<organism evidence="5 6">
    <name type="scientific">Terribacillus halophilus</name>
    <dbReference type="NCBI Taxonomy" id="361279"/>
    <lineage>
        <taxon>Bacteria</taxon>
        <taxon>Bacillati</taxon>
        <taxon>Bacillota</taxon>
        <taxon>Bacilli</taxon>
        <taxon>Bacillales</taxon>
        <taxon>Bacillaceae</taxon>
        <taxon>Terribacillus</taxon>
    </lineage>
</organism>
<dbReference type="InterPro" id="IPR002020">
    <property type="entry name" value="Citrate_synthase"/>
</dbReference>
<dbReference type="STRING" id="361279.SAMN05421663_101498"/>
<dbReference type="OrthoDB" id="9759263at2"/>
<dbReference type="AlphaFoldDB" id="A0A1G6J8A1"/>
<evidence type="ECO:0000256" key="4">
    <source>
        <dbReference type="ARBA" id="ARBA00022679"/>
    </source>
</evidence>